<feature type="transmembrane region" description="Helical" evidence="7">
    <location>
        <begin position="106"/>
        <end position="127"/>
    </location>
</feature>
<proteinExistence type="inferred from homology"/>
<feature type="transmembrane region" description="Helical" evidence="7">
    <location>
        <begin position="258"/>
        <end position="281"/>
    </location>
</feature>
<evidence type="ECO:0000256" key="6">
    <source>
        <dbReference type="ARBA" id="ARBA00023136"/>
    </source>
</evidence>
<feature type="transmembrane region" description="Helical" evidence="7">
    <location>
        <begin position="82"/>
        <end position="100"/>
    </location>
</feature>
<feature type="transmembrane region" description="Helical" evidence="7">
    <location>
        <begin position="148"/>
        <end position="168"/>
    </location>
</feature>
<accession>A0A948RZN7</accession>
<evidence type="ECO:0000256" key="7">
    <source>
        <dbReference type="SAM" id="Phobius"/>
    </source>
</evidence>
<keyword evidence="4 7" id="KW-0812">Transmembrane</keyword>
<feature type="transmembrane region" description="Helical" evidence="7">
    <location>
        <begin position="214"/>
        <end position="234"/>
    </location>
</feature>
<feature type="transmembrane region" description="Helical" evidence="7">
    <location>
        <begin position="41"/>
        <end position="61"/>
    </location>
</feature>
<sequence>MTKNSTRKLFIIFAALYFVQGTGELSAGLLSQPLRSMLRGWGRDTAGIATFMFILGFPWYIKPLFGLISDFIPIRGYRRKSYLIMSSLLMIGGFVAASLLPLSPAVATALLALLLLPSFGIAFKDVATDAIMIETGQPLGLTGRLQSAQWGAMYTAGLLTGVAGGWISQHGYQRLGFIICALLGMVALYIAIFQIEEKPRPELQREQLKRAVKVLGQVMRTRIVLLIAVFYFLLNFNPFSADVLYVHMSTKLGFPEQFIGFNYTLSSFASIVACILYGLFAKRVPLRFLLNGSVACMVLSSLVYIGLGTRTSAILISLAYGFIYMSASLTQLELAGRYCPPAAAGTVFALLMSLSNLSVSLSSILGGRFYEAWKVSLGTNTAYGLLVGVGAGFTALCWILVPFILKSQGTVAPSQETQS</sequence>
<feature type="transmembrane region" description="Helical" evidence="7">
    <location>
        <begin position="347"/>
        <end position="370"/>
    </location>
</feature>
<dbReference type="Pfam" id="PF03092">
    <property type="entry name" value="BT1"/>
    <property type="match status" value="1"/>
</dbReference>
<dbReference type="PANTHER" id="PTHR31585">
    <property type="entry name" value="FOLATE-BIOPTERIN TRANSPORTER 1, CHLOROPLASTIC"/>
    <property type="match status" value="1"/>
</dbReference>
<gene>
    <name evidence="8" type="ORF">KJ970_20725</name>
</gene>
<organism evidence="8 9">
    <name type="scientific">Eiseniibacteriota bacterium</name>
    <dbReference type="NCBI Taxonomy" id="2212470"/>
    <lineage>
        <taxon>Bacteria</taxon>
        <taxon>Candidatus Eiseniibacteriota</taxon>
    </lineage>
</organism>
<dbReference type="EMBL" id="JAHJDP010000119">
    <property type="protein sequence ID" value="MBU2693351.1"/>
    <property type="molecule type" value="Genomic_DNA"/>
</dbReference>
<evidence type="ECO:0000256" key="1">
    <source>
        <dbReference type="ARBA" id="ARBA00004141"/>
    </source>
</evidence>
<evidence type="ECO:0000313" key="8">
    <source>
        <dbReference type="EMBL" id="MBU2693351.1"/>
    </source>
</evidence>
<reference evidence="8" key="1">
    <citation type="submission" date="2021-05" db="EMBL/GenBank/DDBJ databases">
        <title>Energy efficiency and biological interactions define the core microbiome of deep oligotrophic groundwater.</title>
        <authorList>
            <person name="Mehrshad M."/>
            <person name="Lopez-Fernandez M."/>
            <person name="Bell E."/>
            <person name="Bernier-Latmani R."/>
            <person name="Bertilsson S."/>
            <person name="Dopson M."/>
        </authorList>
    </citation>
    <scope>NUCLEOTIDE SEQUENCE</scope>
    <source>
        <strain evidence="8">Modern_marine.mb.64</strain>
    </source>
</reference>
<comment type="similarity">
    <text evidence="2">Belongs to the major facilitator superfamily. Folate-biopterin transporter (TC 2.A.71) family.</text>
</comment>
<dbReference type="InterPro" id="IPR039309">
    <property type="entry name" value="BT1"/>
</dbReference>
<evidence type="ECO:0000256" key="4">
    <source>
        <dbReference type="ARBA" id="ARBA00022692"/>
    </source>
</evidence>
<keyword evidence="3" id="KW-0813">Transport</keyword>
<dbReference type="AlphaFoldDB" id="A0A948RZN7"/>
<dbReference type="PANTHER" id="PTHR31585:SF0">
    <property type="entry name" value="FOLATE-BIOPTERIN TRANSPORTER 1, CHLOROPLASTIC"/>
    <property type="match status" value="1"/>
</dbReference>
<evidence type="ECO:0000313" key="9">
    <source>
        <dbReference type="Proteomes" id="UP000777784"/>
    </source>
</evidence>
<keyword evidence="6 7" id="KW-0472">Membrane</keyword>
<dbReference type="SUPFAM" id="SSF103473">
    <property type="entry name" value="MFS general substrate transporter"/>
    <property type="match status" value="1"/>
</dbReference>
<evidence type="ECO:0000256" key="3">
    <source>
        <dbReference type="ARBA" id="ARBA00022448"/>
    </source>
</evidence>
<evidence type="ECO:0000256" key="5">
    <source>
        <dbReference type="ARBA" id="ARBA00022989"/>
    </source>
</evidence>
<evidence type="ECO:0000256" key="2">
    <source>
        <dbReference type="ARBA" id="ARBA00007015"/>
    </source>
</evidence>
<name>A0A948RZN7_UNCEI</name>
<dbReference type="Proteomes" id="UP000777784">
    <property type="component" value="Unassembled WGS sequence"/>
</dbReference>
<feature type="transmembrane region" description="Helical" evidence="7">
    <location>
        <begin position="174"/>
        <end position="193"/>
    </location>
</feature>
<feature type="transmembrane region" description="Helical" evidence="7">
    <location>
        <begin position="313"/>
        <end position="335"/>
    </location>
</feature>
<dbReference type="InterPro" id="IPR036259">
    <property type="entry name" value="MFS_trans_sf"/>
</dbReference>
<feature type="transmembrane region" description="Helical" evidence="7">
    <location>
        <begin position="382"/>
        <end position="405"/>
    </location>
</feature>
<dbReference type="GO" id="GO:0016020">
    <property type="term" value="C:membrane"/>
    <property type="evidence" value="ECO:0007669"/>
    <property type="project" value="UniProtKB-SubCell"/>
</dbReference>
<protein>
    <submittedName>
        <fullName evidence="8">MFS transporter</fullName>
    </submittedName>
</protein>
<comment type="subcellular location">
    <subcellularLocation>
        <location evidence="1">Membrane</location>
        <topology evidence="1">Multi-pass membrane protein</topology>
    </subcellularLocation>
</comment>
<dbReference type="Gene3D" id="1.20.1250.20">
    <property type="entry name" value="MFS general substrate transporter like domains"/>
    <property type="match status" value="1"/>
</dbReference>
<comment type="caution">
    <text evidence="8">The sequence shown here is derived from an EMBL/GenBank/DDBJ whole genome shotgun (WGS) entry which is preliminary data.</text>
</comment>
<keyword evidence="5 7" id="KW-1133">Transmembrane helix</keyword>